<dbReference type="PANTHER" id="PTHR42655:SF1">
    <property type="entry name" value="GLYCOGEN PHOSPHORYLASE"/>
    <property type="match status" value="1"/>
</dbReference>
<dbReference type="InterPro" id="IPR052182">
    <property type="entry name" value="Glycogen/Maltodextrin_Phosph"/>
</dbReference>
<reference evidence="1" key="1">
    <citation type="submission" date="2013-08" db="EMBL/GenBank/DDBJ databases">
        <authorList>
            <person name="Mendez C."/>
            <person name="Richter M."/>
            <person name="Ferrer M."/>
            <person name="Sanchez J."/>
        </authorList>
    </citation>
    <scope>NUCLEOTIDE SEQUENCE</scope>
</reference>
<dbReference type="SUPFAM" id="SSF53756">
    <property type="entry name" value="UDP-Glycosyltransferase/glycogen phosphorylase"/>
    <property type="match status" value="1"/>
</dbReference>
<reference evidence="1" key="2">
    <citation type="journal article" date="2014" name="ISME J.">
        <title>Microbial stratification in low pH oxic and suboxic macroscopic growths along an acid mine drainage.</title>
        <authorList>
            <person name="Mendez-Garcia C."/>
            <person name="Mesa V."/>
            <person name="Sprenger R.R."/>
            <person name="Richter M."/>
            <person name="Diez M.S."/>
            <person name="Solano J."/>
            <person name="Bargiela R."/>
            <person name="Golyshina O.V."/>
            <person name="Manteca A."/>
            <person name="Ramos J.L."/>
            <person name="Gallego J.R."/>
            <person name="Llorente I."/>
            <person name="Martins Dos Santos V.A."/>
            <person name="Jensen O.N."/>
            <person name="Pelaez A.I."/>
            <person name="Sanchez J."/>
            <person name="Ferrer M."/>
        </authorList>
    </citation>
    <scope>NUCLEOTIDE SEQUENCE</scope>
</reference>
<dbReference type="AlphaFoldDB" id="T0YFM8"/>
<evidence type="ECO:0000313" key="1">
    <source>
        <dbReference type="EMBL" id="EQD30642.1"/>
    </source>
</evidence>
<proteinExistence type="predicted"/>
<feature type="non-terminal residue" evidence="1">
    <location>
        <position position="253"/>
    </location>
</feature>
<comment type="caution">
    <text evidence="1">The sequence shown here is derived from an EMBL/GenBank/DDBJ whole genome shotgun (WGS) entry which is preliminary data.</text>
</comment>
<accession>T0YFM8</accession>
<dbReference type="EMBL" id="AUZZ01010190">
    <property type="protein sequence ID" value="EQD30642.1"/>
    <property type="molecule type" value="Genomic_DNA"/>
</dbReference>
<dbReference type="Gene3D" id="3.40.50.2000">
    <property type="entry name" value="Glycogen Phosphorylase B"/>
    <property type="match status" value="1"/>
</dbReference>
<protein>
    <submittedName>
        <fullName evidence="1">Alpha-glucan phosphorylase</fullName>
    </submittedName>
</protein>
<name>T0YFM8_9ZZZZ</name>
<organism evidence="1">
    <name type="scientific">mine drainage metagenome</name>
    <dbReference type="NCBI Taxonomy" id="410659"/>
    <lineage>
        <taxon>unclassified sequences</taxon>
        <taxon>metagenomes</taxon>
        <taxon>ecological metagenomes</taxon>
    </lineage>
</organism>
<dbReference type="PANTHER" id="PTHR42655">
    <property type="entry name" value="GLYCOGEN PHOSPHORYLASE"/>
    <property type="match status" value="1"/>
</dbReference>
<sequence length="253" mass="28230">MDSGGHQIERPAIWDPARWAQRLDAKVAVRIEDRPVWVSVWLYVIESRMGGRAPVLLLDTDLPENRDDDRQITHYLYGGDEVYRLEQEMVLGFGGVRILRALGFEISAYHMNEGHSALLGVELLRHFAYPADDVRPGEAPYDLPRARDLCRFTTHTPVAAGHDRFSYDLVKRLFASSAYVHNNHGMTMPGQPGSEHGPIDFSVLSSLGGPSELNMTQLALSVSDFVNGVAKRHAEVSSKMYPGYQVRAITNGV</sequence>
<gene>
    <name evidence="1" type="ORF">B2A_14056</name>
</gene>